<dbReference type="EMBL" id="JAVIJP010000081">
    <property type="protein sequence ID" value="KAL3617486.1"/>
    <property type="molecule type" value="Genomic_DNA"/>
</dbReference>
<sequence length="67" mass="7140">MTPGWQTATCCTTEFGERRERWCWAERKKTDRGLSVDGFCGRAGHTSRAKAASAAVMASNGGLTASG</sequence>
<reference evidence="2" key="1">
    <citation type="journal article" date="2024" name="IScience">
        <title>Strigolactones Initiate the Formation of Haustorium-like Structures in Castilleja.</title>
        <authorList>
            <person name="Buerger M."/>
            <person name="Peterson D."/>
            <person name="Chory J."/>
        </authorList>
    </citation>
    <scope>NUCLEOTIDE SEQUENCE [LARGE SCALE GENOMIC DNA]</scope>
</reference>
<accession>A0ABD3BKC5</accession>
<dbReference type="Proteomes" id="UP001632038">
    <property type="component" value="Unassembled WGS sequence"/>
</dbReference>
<keyword evidence="2" id="KW-1185">Reference proteome</keyword>
<comment type="caution">
    <text evidence="1">The sequence shown here is derived from an EMBL/GenBank/DDBJ whole genome shotgun (WGS) entry which is preliminary data.</text>
</comment>
<evidence type="ECO:0000313" key="1">
    <source>
        <dbReference type="EMBL" id="KAL3617486.1"/>
    </source>
</evidence>
<organism evidence="1 2">
    <name type="scientific">Castilleja foliolosa</name>
    <dbReference type="NCBI Taxonomy" id="1961234"/>
    <lineage>
        <taxon>Eukaryota</taxon>
        <taxon>Viridiplantae</taxon>
        <taxon>Streptophyta</taxon>
        <taxon>Embryophyta</taxon>
        <taxon>Tracheophyta</taxon>
        <taxon>Spermatophyta</taxon>
        <taxon>Magnoliopsida</taxon>
        <taxon>eudicotyledons</taxon>
        <taxon>Gunneridae</taxon>
        <taxon>Pentapetalae</taxon>
        <taxon>asterids</taxon>
        <taxon>lamiids</taxon>
        <taxon>Lamiales</taxon>
        <taxon>Orobanchaceae</taxon>
        <taxon>Pedicularideae</taxon>
        <taxon>Castillejinae</taxon>
        <taxon>Castilleja</taxon>
    </lineage>
</organism>
<dbReference type="AlphaFoldDB" id="A0ABD3BKC5"/>
<gene>
    <name evidence="1" type="ORF">CASFOL_037807</name>
</gene>
<evidence type="ECO:0000313" key="2">
    <source>
        <dbReference type="Proteomes" id="UP001632038"/>
    </source>
</evidence>
<name>A0ABD3BKC5_9LAMI</name>
<proteinExistence type="predicted"/>
<protein>
    <submittedName>
        <fullName evidence="1">Uncharacterized protein</fullName>
    </submittedName>
</protein>